<gene>
    <name evidence="2" type="ORF">ANIA_07558</name>
</gene>
<dbReference type="GeneID" id="2869603"/>
<dbReference type="Proteomes" id="UP000000560">
    <property type="component" value="Chromosome IV"/>
</dbReference>
<evidence type="ECO:0000313" key="3">
    <source>
        <dbReference type="Proteomes" id="UP000000560"/>
    </source>
</evidence>
<accession>C8VBP4</accession>
<dbReference type="RefSeq" id="XP_680827.1">
    <property type="nucleotide sequence ID" value="XM_675735.2"/>
</dbReference>
<dbReference type="OrthoDB" id="4509376at2759"/>
<accession>Q5AVX2</accession>
<dbReference type="OMA" id="TTEPGRH"/>
<feature type="compositionally biased region" description="Low complexity" evidence="1">
    <location>
        <begin position="52"/>
        <end position="63"/>
    </location>
</feature>
<proteinExistence type="predicted"/>
<keyword evidence="3" id="KW-1185">Reference proteome</keyword>
<name>Q5AVX2_EMENI</name>
<protein>
    <submittedName>
        <fullName evidence="2">Uncharacterized protein</fullName>
    </submittedName>
</protein>
<dbReference type="eggNOG" id="ENOG502RNIK">
    <property type="taxonomic scope" value="Eukaryota"/>
</dbReference>
<dbReference type="InParanoid" id="Q5AVX2"/>
<dbReference type="HOGENOM" id="CLU_1348662_0_0_1"/>
<reference evidence="3" key="2">
    <citation type="journal article" date="2009" name="Fungal Genet. Biol.">
        <title>The 2008 update of the Aspergillus nidulans genome annotation: a community effort.</title>
        <authorList>
            <person name="Wortman J.R."/>
            <person name="Gilsenan J.M."/>
            <person name="Joardar V."/>
            <person name="Deegan J."/>
            <person name="Clutterbuck J."/>
            <person name="Andersen M.R."/>
            <person name="Archer D."/>
            <person name="Bencina M."/>
            <person name="Braus G."/>
            <person name="Coutinho P."/>
            <person name="von Dohren H."/>
            <person name="Doonan J."/>
            <person name="Driessen A.J."/>
            <person name="Durek P."/>
            <person name="Espeso E."/>
            <person name="Fekete E."/>
            <person name="Flipphi M."/>
            <person name="Estrada C.G."/>
            <person name="Geysens S."/>
            <person name="Goldman G."/>
            <person name="de Groot P.W."/>
            <person name="Hansen K."/>
            <person name="Harris S.D."/>
            <person name="Heinekamp T."/>
            <person name="Helmstaedt K."/>
            <person name="Henrissat B."/>
            <person name="Hofmann G."/>
            <person name="Homan T."/>
            <person name="Horio T."/>
            <person name="Horiuchi H."/>
            <person name="James S."/>
            <person name="Jones M."/>
            <person name="Karaffa L."/>
            <person name="Karanyi Z."/>
            <person name="Kato M."/>
            <person name="Keller N."/>
            <person name="Kelly D.E."/>
            <person name="Kiel J.A."/>
            <person name="Kim J.M."/>
            <person name="van der Klei I.J."/>
            <person name="Klis F.M."/>
            <person name="Kovalchuk A."/>
            <person name="Krasevec N."/>
            <person name="Kubicek C.P."/>
            <person name="Liu B."/>
            <person name="Maccabe A."/>
            <person name="Meyer V."/>
            <person name="Mirabito P."/>
            <person name="Miskei M."/>
            <person name="Mos M."/>
            <person name="Mullins J."/>
            <person name="Nelson D.R."/>
            <person name="Nielsen J."/>
            <person name="Oakley B.R."/>
            <person name="Osmani S.A."/>
            <person name="Pakula T."/>
            <person name="Paszewski A."/>
            <person name="Paulsen I."/>
            <person name="Pilsyk S."/>
            <person name="Pocsi I."/>
            <person name="Punt P.J."/>
            <person name="Ram A.F."/>
            <person name="Ren Q."/>
            <person name="Robellet X."/>
            <person name="Robson G."/>
            <person name="Seiboth B."/>
            <person name="van Solingen P."/>
            <person name="Specht T."/>
            <person name="Sun J."/>
            <person name="Taheri-Talesh N."/>
            <person name="Takeshita N."/>
            <person name="Ussery D."/>
            <person name="vanKuyk P.A."/>
            <person name="Visser H."/>
            <person name="van de Vondervoort P.J."/>
            <person name="de Vries R.P."/>
            <person name="Walton J."/>
            <person name="Xiang X."/>
            <person name="Xiong Y."/>
            <person name="Zeng A.P."/>
            <person name="Brandt B.W."/>
            <person name="Cornell M.J."/>
            <person name="van den Hondel C.A."/>
            <person name="Visser J."/>
            <person name="Oliver S.G."/>
            <person name="Turner G."/>
        </authorList>
    </citation>
    <scope>GENOME REANNOTATION</scope>
    <source>
        <strain evidence="3">FGSC A4 / ATCC 38163 / CBS 112.46 / NRRL 194 / M139</strain>
    </source>
</reference>
<dbReference type="AlphaFoldDB" id="Q5AVX2"/>
<feature type="compositionally biased region" description="Basic and acidic residues" evidence="1">
    <location>
        <begin position="66"/>
        <end position="81"/>
    </location>
</feature>
<feature type="compositionally biased region" description="Basic and acidic residues" evidence="1">
    <location>
        <begin position="137"/>
        <end position="154"/>
    </location>
</feature>
<organism evidence="2 3">
    <name type="scientific">Emericella nidulans (strain FGSC A4 / ATCC 38163 / CBS 112.46 / NRRL 194 / M139)</name>
    <name type="common">Aspergillus nidulans</name>
    <dbReference type="NCBI Taxonomy" id="227321"/>
    <lineage>
        <taxon>Eukaryota</taxon>
        <taxon>Fungi</taxon>
        <taxon>Dikarya</taxon>
        <taxon>Ascomycota</taxon>
        <taxon>Pezizomycotina</taxon>
        <taxon>Eurotiomycetes</taxon>
        <taxon>Eurotiomycetidae</taxon>
        <taxon>Eurotiales</taxon>
        <taxon>Aspergillaceae</taxon>
        <taxon>Aspergillus</taxon>
        <taxon>Aspergillus subgen. Nidulantes</taxon>
    </lineage>
</organism>
<dbReference type="KEGG" id="ani:ANIA_07558"/>
<sequence>MSTTNQPPQPPKQSSYTQPSNPVTQNPAESQQTEQRSHTYGTAPATITRGTSSNPSNPSNVSSTRTKKEQSGKSLHAHGDVDTEYGVEQQPSEGDIANAVEGRSRHRAQAGAHAGPVGTAQGPGMPARGEGVSNLQDLDRKAEEHQRILGDKVGRSPPIEGEEVEREKLRERKLRQDRKLHTSDAVSEATGKPVVGR</sequence>
<dbReference type="EMBL" id="BN001304">
    <property type="protein sequence ID" value="CBF79627.1"/>
    <property type="molecule type" value="Genomic_DNA"/>
</dbReference>
<evidence type="ECO:0000313" key="2">
    <source>
        <dbReference type="EMBL" id="CBF79627.1"/>
    </source>
</evidence>
<evidence type="ECO:0000256" key="1">
    <source>
        <dbReference type="SAM" id="MobiDB-lite"/>
    </source>
</evidence>
<reference evidence="3" key="1">
    <citation type="journal article" date="2005" name="Nature">
        <title>Sequencing of Aspergillus nidulans and comparative analysis with A. fumigatus and A. oryzae.</title>
        <authorList>
            <person name="Galagan J.E."/>
            <person name="Calvo S.E."/>
            <person name="Cuomo C."/>
            <person name="Ma L.J."/>
            <person name="Wortman J.R."/>
            <person name="Batzoglou S."/>
            <person name="Lee S.I."/>
            <person name="Basturkmen M."/>
            <person name="Spevak C.C."/>
            <person name="Clutterbuck J."/>
            <person name="Kapitonov V."/>
            <person name="Jurka J."/>
            <person name="Scazzocchio C."/>
            <person name="Farman M."/>
            <person name="Butler J."/>
            <person name="Purcell S."/>
            <person name="Harris S."/>
            <person name="Braus G.H."/>
            <person name="Draht O."/>
            <person name="Busch S."/>
            <person name="D'Enfert C."/>
            <person name="Bouchier C."/>
            <person name="Goldman G.H."/>
            <person name="Bell-Pedersen D."/>
            <person name="Griffiths-Jones S."/>
            <person name="Doonan J.H."/>
            <person name="Yu J."/>
            <person name="Vienken K."/>
            <person name="Pain A."/>
            <person name="Freitag M."/>
            <person name="Selker E.U."/>
            <person name="Archer D.B."/>
            <person name="Penalva M.A."/>
            <person name="Oakley B.R."/>
            <person name="Momany M."/>
            <person name="Tanaka T."/>
            <person name="Kumagai T."/>
            <person name="Asai K."/>
            <person name="Machida M."/>
            <person name="Nierman W.C."/>
            <person name="Denning D.W."/>
            <person name="Caddick M."/>
            <person name="Hynes M."/>
            <person name="Paoletti M."/>
            <person name="Fischer R."/>
            <person name="Miller B."/>
            <person name="Dyer P."/>
            <person name="Sachs M.S."/>
            <person name="Osmani S.A."/>
            <person name="Birren B.W."/>
        </authorList>
    </citation>
    <scope>NUCLEOTIDE SEQUENCE [LARGE SCALE GENOMIC DNA]</scope>
    <source>
        <strain evidence="3">FGSC A4 / ATCC 38163 / CBS 112.46 / NRRL 194 / M139</strain>
    </source>
</reference>
<feature type="region of interest" description="Disordered" evidence="1">
    <location>
        <begin position="1"/>
        <end position="197"/>
    </location>
</feature>
<dbReference type="VEuPathDB" id="FungiDB:AN7558"/>
<feature type="compositionally biased region" description="Polar residues" evidence="1">
    <location>
        <begin position="1"/>
        <end position="40"/>
    </location>
</feature>